<feature type="compositionally biased region" description="Gly residues" evidence="1">
    <location>
        <begin position="203"/>
        <end position="213"/>
    </location>
</feature>
<evidence type="ECO:0000256" key="1">
    <source>
        <dbReference type="SAM" id="MobiDB-lite"/>
    </source>
</evidence>
<dbReference type="Proteomes" id="UP001379533">
    <property type="component" value="Chromosome"/>
</dbReference>
<gene>
    <name evidence="2" type="ORF">LZC95_28580</name>
</gene>
<feature type="region of interest" description="Disordered" evidence="1">
    <location>
        <begin position="146"/>
        <end position="220"/>
    </location>
</feature>
<feature type="region of interest" description="Disordered" evidence="1">
    <location>
        <begin position="314"/>
        <end position="356"/>
    </location>
</feature>
<organism evidence="2 3">
    <name type="scientific">Pendulispora brunnea</name>
    <dbReference type="NCBI Taxonomy" id="2905690"/>
    <lineage>
        <taxon>Bacteria</taxon>
        <taxon>Pseudomonadati</taxon>
        <taxon>Myxococcota</taxon>
        <taxon>Myxococcia</taxon>
        <taxon>Myxococcales</taxon>
        <taxon>Sorangiineae</taxon>
        <taxon>Pendulisporaceae</taxon>
        <taxon>Pendulispora</taxon>
    </lineage>
</organism>
<protein>
    <submittedName>
        <fullName evidence="2">Uncharacterized protein</fullName>
    </submittedName>
</protein>
<dbReference type="PROSITE" id="PS51257">
    <property type="entry name" value="PROKAR_LIPOPROTEIN"/>
    <property type="match status" value="1"/>
</dbReference>
<sequence length="383" mass="36514">MKSYPRIERSMVVPAGLIVLGIMVACGDSGSQKSHEGTLNGLEDSGAGPVVFQPSNLPADICNTATTTDLTVPAGQSVSMNTDQDCDRVIPQGPGLQDICVRIYSTIKIAGTYVANEGSRAGAIVATKSFTLESGGELALTWPGEALGVEPRPGADARGNGTKGSSGATGGGGGGQMTSAGAPGGNSGGAGGPQYGDPTGRQLIGGGYGGAGGPAARPTSPLAIPGAPGAAMQIVACGDLASAGTINATGSDGGHGDYSPEWAGGGAGGGAGGMILIEAAKVTASGGKILARGGNGGPGGPVVWGGSVLLYGGSGGRGGTGASPPTAGENGQTSQPPMPPNQSSGAGGGGGAVGRILINVPQGTSPVLTGVEIDPPAIIGITH</sequence>
<proteinExistence type="predicted"/>
<accession>A0ABZ2JVB0</accession>
<evidence type="ECO:0000313" key="3">
    <source>
        <dbReference type="Proteomes" id="UP001379533"/>
    </source>
</evidence>
<name>A0ABZ2JVB0_9BACT</name>
<reference evidence="2 3" key="1">
    <citation type="submission" date="2021-12" db="EMBL/GenBank/DDBJ databases">
        <title>Discovery of the Pendulisporaceae a myxobacterial family with distinct sporulation behavior and unique specialized metabolism.</title>
        <authorList>
            <person name="Garcia R."/>
            <person name="Popoff A."/>
            <person name="Bader C.D."/>
            <person name="Loehr J."/>
            <person name="Walesch S."/>
            <person name="Walt C."/>
            <person name="Boldt J."/>
            <person name="Bunk B."/>
            <person name="Haeckl F.J.F.P.J."/>
            <person name="Gunesch A.P."/>
            <person name="Birkelbach J."/>
            <person name="Nuebel U."/>
            <person name="Pietschmann T."/>
            <person name="Bach T."/>
            <person name="Mueller R."/>
        </authorList>
    </citation>
    <scope>NUCLEOTIDE SEQUENCE [LARGE SCALE GENOMIC DNA]</scope>
    <source>
        <strain evidence="2 3">MSr12523</strain>
    </source>
</reference>
<dbReference type="EMBL" id="CP089982">
    <property type="protein sequence ID" value="WXA90407.1"/>
    <property type="molecule type" value="Genomic_DNA"/>
</dbReference>
<feature type="compositionally biased region" description="Gly residues" evidence="1">
    <location>
        <begin position="161"/>
        <end position="194"/>
    </location>
</feature>
<dbReference type="RefSeq" id="WP_394841019.1">
    <property type="nucleotide sequence ID" value="NZ_CP089982.1"/>
</dbReference>
<evidence type="ECO:0000313" key="2">
    <source>
        <dbReference type="EMBL" id="WXA90407.1"/>
    </source>
</evidence>
<keyword evidence="3" id="KW-1185">Reference proteome</keyword>